<sequence>MAEAESFVPFQCIRNDVIWRLKSYKHDWISAFRAEFRLYPRIRRIETLPNEWEAFGCGWNSTLKSIVKGVPLICRPFQSEQKVERAVKRLIVDEEGAEMRDRALVLKEKFKVSLISGGSSYNALDEFVK</sequence>
<dbReference type="HOGENOM" id="CLU_1951776_0_0_1"/>
<evidence type="ECO:0000313" key="2">
    <source>
        <dbReference type="Proteomes" id="UP000032141"/>
    </source>
</evidence>
<proteinExistence type="predicted"/>
<dbReference type="PANTHER" id="PTHR48045">
    <property type="entry name" value="UDP-GLYCOSYLTRANSFERASE 72B1"/>
    <property type="match status" value="1"/>
</dbReference>
<name>A0A0D3BV11_BRAOL</name>
<accession>A0A0D3BV11</accession>
<protein>
    <submittedName>
        <fullName evidence="1">Uncharacterized protein</fullName>
    </submittedName>
</protein>
<dbReference type="Proteomes" id="UP000032141">
    <property type="component" value="Chromosome C4"/>
</dbReference>
<organism evidence="1 2">
    <name type="scientific">Brassica oleracea var. oleracea</name>
    <dbReference type="NCBI Taxonomy" id="109376"/>
    <lineage>
        <taxon>Eukaryota</taxon>
        <taxon>Viridiplantae</taxon>
        <taxon>Streptophyta</taxon>
        <taxon>Embryophyta</taxon>
        <taxon>Tracheophyta</taxon>
        <taxon>Spermatophyta</taxon>
        <taxon>Magnoliopsida</taxon>
        <taxon>eudicotyledons</taxon>
        <taxon>Gunneridae</taxon>
        <taxon>Pentapetalae</taxon>
        <taxon>rosids</taxon>
        <taxon>malvids</taxon>
        <taxon>Brassicales</taxon>
        <taxon>Brassicaceae</taxon>
        <taxon>Brassiceae</taxon>
        <taxon>Brassica</taxon>
    </lineage>
</organism>
<keyword evidence="2" id="KW-1185">Reference proteome</keyword>
<dbReference type="SUPFAM" id="SSF53756">
    <property type="entry name" value="UDP-Glycosyltransferase/glycogen phosphorylase"/>
    <property type="match status" value="1"/>
</dbReference>
<dbReference type="PANTHER" id="PTHR48045:SF31">
    <property type="entry name" value="UDP-GLYCOSYLTRANSFERASE 76B1-LIKE"/>
    <property type="match status" value="1"/>
</dbReference>
<dbReference type="STRING" id="109376.A0A0D3BV11"/>
<evidence type="ECO:0000313" key="1">
    <source>
        <dbReference type="EnsemblPlants" id="Bo4g083470.1"/>
    </source>
</evidence>
<dbReference type="Gene3D" id="3.40.50.2000">
    <property type="entry name" value="Glycogen Phosphorylase B"/>
    <property type="match status" value="3"/>
</dbReference>
<reference evidence="1 2" key="1">
    <citation type="journal article" date="2014" name="Genome Biol.">
        <title>Transcriptome and methylome profiling reveals relics of genome dominance in the mesopolyploid Brassica oleracea.</title>
        <authorList>
            <person name="Parkin I.A."/>
            <person name="Koh C."/>
            <person name="Tang H."/>
            <person name="Robinson S.J."/>
            <person name="Kagale S."/>
            <person name="Clarke W.E."/>
            <person name="Town C.D."/>
            <person name="Nixon J."/>
            <person name="Krishnakumar V."/>
            <person name="Bidwell S.L."/>
            <person name="Denoeud F."/>
            <person name="Belcram H."/>
            <person name="Links M.G."/>
            <person name="Just J."/>
            <person name="Clarke C."/>
            <person name="Bender T."/>
            <person name="Huebert T."/>
            <person name="Mason A.S."/>
            <person name="Pires J.C."/>
            <person name="Barker G."/>
            <person name="Moore J."/>
            <person name="Walley P.G."/>
            <person name="Manoli S."/>
            <person name="Batley J."/>
            <person name="Edwards D."/>
            <person name="Nelson M.N."/>
            <person name="Wang X."/>
            <person name="Paterson A.H."/>
            <person name="King G."/>
            <person name="Bancroft I."/>
            <person name="Chalhoub B."/>
            <person name="Sharpe A.G."/>
        </authorList>
    </citation>
    <scope>NUCLEOTIDE SEQUENCE</scope>
    <source>
        <strain evidence="1 2">cv. TO1000</strain>
    </source>
</reference>
<dbReference type="Gramene" id="Bo4g083470.1">
    <property type="protein sequence ID" value="Bo4g083470.1"/>
    <property type="gene ID" value="Bo4g083470"/>
</dbReference>
<reference evidence="1" key="2">
    <citation type="submission" date="2015-03" db="UniProtKB">
        <authorList>
            <consortium name="EnsemblPlants"/>
        </authorList>
    </citation>
    <scope>IDENTIFICATION</scope>
</reference>
<dbReference type="eggNOG" id="KOG1192">
    <property type="taxonomic scope" value="Eukaryota"/>
</dbReference>
<dbReference type="EnsemblPlants" id="Bo4g083470.1">
    <property type="protein sequence ID" value="Bo4g083470.1"/>
    <property type="gene ID" value="Bo4g083470"/>
</dbReference>
<dbReference type="AlphaFoldDB" id="A0A0D3BV11"/>